<dbReference type="Gene3D" id="1.10.510.10">
    <property type="entry name" value="Transferase(Phosphotransferase) domain 1"/>
    <property type="match status" value="1"/>
</dbReference>
<evidence type="ECO:0000259" key="9">
    <source>
        <dbReference type="PROSITE" id="PS50011"/>
    </source>
</evidence>
<evidence type="ECO:0000256" key="5">
    <source>
        <dbReference type="ARBA" id="ARBA00022777"/>
    </source>
</evidence>
<dbReference type="InterPro" id="IPR000719">
    <property type="entry name" value="Prot_kinase_dom"/>
</dbReference>
<name>A0ABQ7I0K8_9MICR</name>
<dbReference type="InterPro" id="IPR011009">
    <property type="entry name" value="Kinase-like_dom_sf"/>
</dbReference>
<comment type="caution">
    <text evidence="10">The sequence shown here is derived from an EMBL/GenBank/DDBJ whole genome shotgun (WGS) entry which is preliminary data.</text>
</comment>
<keyword evidence="6" id="KW-0067">ATP-binding</keyword>
<accession>A0ABQ7I0K8</accession>
<dbReference type="SMART" id="SM00220">
    <property type="entry name" value="S_TKc"/>
    <property type="match status" value="1"/>
</dbReference>
<evidence type="ECO:0000256" key="1">
    <source>
        <dbReference type="ARBA" id="ARBA00012513"/>
    </source>
</evidence>
<proteinExistence type="predicted"/>
<evidence type="ECO:0000256" key="3">
    <source>
        <dbReference type="ARBA" id="ARBA00022679"/>
    </source>
</evidence>
<dbReference type="EMBL" id="SBIQ01000044">
    <property type="protein sequence ID" value="KAF7683876.1"/>
    <property type="molecule type" value="Genomic_DNA"/>
</dbReference>
<comment type="catalytic activity">
    <reaction evidence="8">
        <text>L-seryl-[protein] + ATP = O-phospho-L-seryl-[protein] + ADP + H(+)</text>
        <dbReference type="Rhea" id="RHEA:17989"/>
        <dbReference type="Rhea" id="RHEA-COMP:9863"/>
        <dbReference type="Rhea" id="RHEA-COMP:11604"/>
        <dbReference type="ChEBI" id="CHEBI:15378"/>
        <dbReference type="ChEBI" id="CHEBI:29999"/>
        <dbReference type="ChEBI" id="CHEBI:30616"/>
        <dbReference type="ChEBI" id="CHEBI:83421"/>
        <dbReference type="ChEBI" id="CHEBI:456216"/>
        <dbReference type="EC" id="2.7.11.1"/>
    </reaction>
</comment>
<dbReference type="PANTHER" id="PTHR43895">
    <property type="entry name" value="CALCIUM/CALMODULIN-DEPENDENT PROTEIN KINASE KINASE-RELATED"/>
    <property type="match status" value="1"/>
</dbReference>
<dbReference type="Pfam" id="PF00069">
    <property type="entry name" value="Pkinase"/>
    <property type="match status" value="1"/>
</dbReference>
<keyword evidence="3" id="KW-0808">Transferase</keyword>
<keyword evidence="4" id="KW-0547">Nucleotide-binding</keyword>
<reference evidence="10 11" key="1">
    <citation type="submission" date="2019-01" db="EMBL/GenBank/DDBJ databases">
        <title>Genomes sequencing and comparative genomics of infectious freshwater microsporidia, Cucumispora dikerogammari and Thelohania contejeani.</title>
        <authorList>
            <person name="Cormier A."/>
            <person name="Giraud I."/>
            <person name="Wattier R."/>
            <person name="Teixeira M."/>
            <person name="Grandjean F."/>
            <person name="Rigaud T."/>
            <person name="Cordaux R."/>
        </authorList>
    </citation>
    <scope>NUCLEOTIDE SEQUENCE [LARGE SCALE GENOMIC DNA]</scope>
    <source>
        <strain evidence="10">T1</strain>
        <tissue evidence="10">Spores</tissue>
    </source>
</reference>
<keyword evidence="2" id="KW-0723">Serine/threonine-protein kinase</keyword>
<feature type="domain" description="Protein kinase" evidence="9">
    <location>
        <begin position="1"/>
        <end position="246"/>
    </location>
</feature>
<evidence type="ECO:0000256" key="7">
    <source>
        <dbReference type="ARBA" id="ARBA00047899"/>
    </source>
</evidence>
<organism evidence="10 11">
    <name type="scientific">Astathelohania contejeani</name>
    <dbReference type="NCBI Taxonomy" id="164912"/>
    <lineage>
        <taxon>Eukaryota</taxon>
        <taxon>Fungi</taxon>
        <taxon>Fungi incertae sedis</taxon>
        <taxon>Microsporidia</taxon>
        <taxon>Astathelohaniidae</taxon>
        <taxon>Astathelohania</taxon>
    </lineage>
</organism>
<dbReference type="GO" id="GO:0016301">
    <property type="term" value="F:kinase activity"/>
    <property type="evidence" value="ECO:0007669"/>
    <property type="project" value="UniProtKB-KW"/>
</dbReference>
<gene>
    <name evidence="10" type="primary">hal4</name>
    <name evidence="10" type="ORF">TCON_0931</name>
</gene>
<evidence type="ECO:0000256" key="2">
    <source>
        <dbReference type="ARBA" id="ARBA00022527"/>
    </source>
</evidence>
<dbReference type="EC" id="2.7.11.1" evidence="1"/>
<evidence type="ECO:0000256" key="6">
    <source>
        <dbReference type="ARBA" id="ARBA00022840"/>
    </source>
</evidence>
<protein>
    <recommendedName>
        <fullName evidence="1">non-specific serine/threonine protein kinase</fullName>
        <ecNumber evidence="1">2.7.11.1</ecNumber>
    </recommendedName>
</protein>
<keyword evidence="11" id="KW-1185">Reference proteome</keyword>
<dbReference type="PROSITE" id="PS50011">
    <property type="entry name" value="PROTEIN_KINASE_DOM"/>
    <property type="match status" value="1"/>
</dbReference>
<evidence type="ECO:0000256" key="4">
    <source>
        <dbReference type="ARBA" id="ARBA00022741"/>
    </source>
</evidence>
<dbReference type="Proteomes" id="UP001516464">
    <property type="component" value="Unassembled WGS sequence"/>
</dbReference>
<dbReference type="PANTHER" id="PTHR43895:SF32">
    <property type="entry name" value="SERINE_THREONINE-PROTEIN KINASE CHK1"/>
    <property type="match status" value="1"/>
</dbReference>
<evidence type="ECO:0000313" key="10">
    <source>
        <dbReference type="EMBL" id="KAF7683876.1"/>
    </source>
</evidence>
<evidence type="ECO:0000313" key="11">
    <source>
        <dbReference type="Proteomes" id="UP001516464"/>
    </source>
</evidence>
<dbReference type="SUPFAM" id="SSF56112">
    <property type="entry name" value="Protein kinase-like (PK-like)"/>
    <property type="match status" value="1"/>
</dbReference>
<sequence>MMRRTFKTSKCLVGYGNDGRIYYLKCRFHGSDNKKAYVHNVYTEYLILKLVNSSHFAIAREVLPLDNFGILVTDYYLKLKCTKNNIDFYLKELILGIKALHRIGIVHRNLSLEHLRINIFGRLVITGLGKAEIQHLPQSNIFNMCKGRKGDARYAAPEEFTGECFDGRKSDLWSCGIIYMKVFIEEFLWESAELHIEKYKKYFISRNRRKLFSKISYDAHLVMGKILDPNPVTRITIEELMESMWFKNR</sequence>
<evidence type="ECO:0000256" key="8">
    <source>
        <dbReference type="ARBA" id="ARBA00048679"/>
    </source>
</evidence>
<keyword evidence="5 10" id="KW-0418">Kinase</keyword>
<comment type="catalytic activity">
    <reaction evidence="7">
        <text>L-threonyl-[protein] + ATP = O-phospho-L-threonyl-[protein] + ADP + H(+)</text>
        <dbReference type="Rhea" id="RHEA:46608"/>
        <dbReference type="Rhea" id="RHEA-COMP:11060"/>
        <dbReference type="Rhea" id="RHEA-COMP:11605"/>
        <dbReference type="ChEBI" id="CHEBI:15378"/>
        <dbReference type="ChEBI" id="CHEBI:30013"/>
        <dbReference type="ChEBI" id="CHEBI:30616"/>
        <dbReference type="ChEBI" id="CHEBI:61977"/>
        <dbReference type="ChEBI" id="CHEBI:456216"/>
        <dbReference type="EC" id="2.7.11.1"/>
    </reaction>
</comment>